<accession>A0A3N0AGT0</accession>
<dbReference type="Proteomes" id="UP000267368">
    <property type="component" value="Unassembled WGS sequence"/>
</dbReference>
<evidence type="ECO:0000313" key="6">
    <source>
        <dbReference type="EMBL" id="RNL21304.1"/>
    </source>
</evidence>
<keyword evidence="7" id="KW-1185">Reference proteome</keyword>
<gene>
    <name evidence="6" type="ORF">DMP07_00145</name>
</gene>
<keyword evidence="1" id="KW-0805">Transcription regulation</keyword>
<keyword evidence="3" id="KW-0804">Transcription</keyword>
<dbReference type="SMART" id="SM00421">
    <property type="entry name" value="HTH_LUXR"/>
    <property type="match status" value="1"/>
</dbReference>
<dbReference type="Gene3D" id="1.10.10.10">
    <property type="entry name" value="Winged helix-like DNA-binding domain superfamily/Winged helix DNA-binding domain"/>
    <property type="match status" value="1"/>
</dbReference>
<evidence type="ECO:0000256" key="1">
    <source>
        <dbReference type="ARBA" id="ARBA00023015"/>
    </source>
</evidence>
<dbReference type="GO" id="GO:0006355">
    <property type="term" value="P:regulation of DNA-templated transcription"/>
    <property type="evidence" value="ECO:0007669"/>
    <property type="project" value="InterPro"/>
</dbReference>
<dbReference type="PANTHER" id="PTHR44688:SF16">
    <property type="entry name" value="DNA-BINDING TRANSCRIPTIONAL ACTIVATOR DEVR_DOSR"/>
    <property type="match status" value="1"/>
</dbReference>
<dbReference type="GO" id="GO:0003677">
    <property type="term" value="F:DNA binding"/>
    <property type="evidence" value="ECO:0007669"/>
    <property type="project" value="UniProtKB-KW"/>
</dbReference>
<reference evidence="7" key="1">
    <citation type="submission" date="2018-05" db="EMBL/GenBank/DDBJ databases">
        <title>Genome Sequencing of selected type strains of the family Eggerthellaceae.</title>
        <authorList>
            <person name="Danylec N."/>
            <person name="Stoll D.A."/>
            <person name="Doetsch A."/>
            <person name="Huch M."/>
        </authorList>
    </citation>
    <scope>NUCLEOTIDE SEQUENCE [LARGE SCALE GENOMIC DNA]</scope>
    <source>
        <strain evidence="7">DSM 17537</strain>
    </source>
</reference>
<protein>
    <recommendedName>
        <fullName evidence="5">HTH luxR-type domain-containing protein</fullName>
    </recommendedName>
</protein>
<dbReference type="PANTHER" id="PTHR44688">
    <property type="entry name" value="DNA-BINDING TRANSCRIPTIONAL ACTIVATOR DEVR_DOSR"/>
    <property type="match status" value="1"/>
</dbReference>
<dbReference type="PRINTS" id="PR00038">
    <property type="entry name" value="HTHLUXR"/>
</dbReference>
<dbReference type="InterPro" id="IPR016032">
    <property type="entry name" value="Sig_transdc_resp-reg_C-effctor"/>
</dbReference>
<dbReference type="PROSITE" id="PS00622">
    <property type="entry name" value="HTH_LUXR_1"/>
    <property type="match status" value="1"/>
</dbReference>
<dbReference type="AlphaFoldDB" id="A0A3N0AGT0"/>
<feature type="domain" description="HTH luxR-type" evidence="5">
    <location>
        <begin position="55"/>
        <end position="120"/>
    </location>
</feature>
<name>A0A3N0AGT0_9ACTN</name>
<feature type="region of interest" description="Disordered" evidence="4">
    <location>
        <begin position="1"/>
        <end position="29"/>
    </location>
</feature>
<evidence type="ECO:0000259" key="5">
    <source>
        <dbReference type="PROSITE" id="PS50043"/>
    </source>
</evidence>
<dbReference type="InterPro" id="IPR036388">
    <property type="entry name" value="WH-like_DNA-bd_sf"/>
</dbReference>
<evidence type="ECO:0000256" key="3">
    <source>
        <dbReference type="ARBA" id="ARBA00023163"/>
    </source>
</evidence>
<sequence length="125" mass="13491">MRTASSVNSFRRVYRRPTAPARMPSSRPTGACSLELPASHASCGIEQGGVKVILTIDQESPLTVREQQILYHIARGLSNRGIAARLALSEQTVKVHLANMIAKTGCDNRAALVAYGFETGVLKAR</sequence>
<comment type="caution">
    <text evidence="6">The sequence shown here is derived from an EMBL/GenBank/DDBJ whole genome shotgun (WGS) entry which is preliminary data.</text>
</comment>
<dbReference type="InterPro" id="IPR000792">
    <property type="entry name" value="Tscrpt_reg_LuxR_C"/>
</dbReference>
<dbReference type="Pfam" id="PF00196">
    <property type="entry name" value="GerE"/>
    <property type="match status" value="1"/>
</dbReference>
<proteinExistence type="predicted"/>
<dbReference type="PROSITE" id="PS50043">
    <property type="entry name" value="HTH_LUXR_2"/>
    <property type="match status" value="1"/>
</dbReference>
<dbReference type="SUPFAM" id="SSF46894">
    <property type="entry name" value="C-terminal effector domain of the bipartite response regulators"/>
    <property type="match status" value="1"/>
</dbReference>
<evidence type="ECO:0000256" key="2">
    <source>
        <dbReference type="ARBA" id="ARBA00023125"/>
    </source>
</evidence>
<dbReference type="EMBL" id="QICB01000001">
    <property type="protein sequence ID" value="RNL21304.1"/>
    <property type="molecule type" value="Genomic_DNA"/>
</dbReference>
<organism evidence="6 7">
    <name type="scientific">Slackia faecicanis</name>
    <dbReference type="NCBI Taxonomy" id="255723"/>
    <lineage>
        <taxon>Bacteria</taxon>
        <taxon>Bacillati</taxon>
        <taxon>Actinomycetota</taxon>
        <taxon>Coriobacteriia</taxon>
        <taxon>Eggerthellales</taxon>
        <taxon>Eggerthellaceae</taxon>
        <taxon>Slackia</taxon>
    </lineage>
</organism>
<dbReference type="CDD" id="cd06170">
    <property type="entry name" value="LuxR_C_like"/>
    <property type="match status" value="1"/>
</dbReference>
<evidence type="ECO:0000313" key="7">
    <source>
        <dbReference type="Proteomes" id="UP000267368"/>
    </source>
</evidence>
<evidence type="ECO:0000256" key="4">
    <source>
        <dbReference type="SAM" id="MobiDB-lite"/>
    </source>
</evidence>
<keyword evidence="2" id="KW-0238">DNA-binding</keyword>